<evidence type="ECO:0000313" key="8">
    <source>
        <dbReference type="EMBL" id="RWS30115.1"/>
    </source>
</evidence>
<sequence length="577" mass="65053">LSATPGTCDEVELVSLLGEQIPRYKLRADTLTGFSGYENNDWFIQTPVVDLQSPIDLSPEIIDETLKYFILSADRLSQMTKTYNDIEAVTKLLEEKERDLELAARIGQSLLEQNNDLKVRNEELENELAAANENVIADLEKSETELDTPTVSPRREKSSLLLNWDLMQQRICILESENVALRGEANSRKEDIELEEKKELQLIHDCAKQLSMCLRLLNISGENAWSRTTNDENPENKFLRALLPITDANLQLITLQEEMTRRTDDNIQQQEEITNLLTQVVELQRKLKELFQENESLKNALLVSHECQNELSVELLDLKEKYGTLLAAFHELQDELRSRSKSSFSHWPPNAFMPIPDSLAAELESEGYESELSSLTKLQRRDPDDTRCYSPDSVLSAGSVPRNNRTIFVPMITASTGRQFSIPSKLKIVKPMEGSETLSRWRKLATPHLGVILEQHTGVQGKVQNSFFLPHTIAETKHDFCDNTRSSTEHVDVTTFSAFRQFGNTCSVYTFTTTCLSQSTESTIVTPSFSSVQLSTGHSEPISSVSTCVTYTNFSKSFASSPFSSFSLSKVSPITKS</sequence>
<dbReference type="GO" id="GO:0048311">
    <property type="term" value="P:mitochondrion distribution"/>
    <property type="evidence" value="ECO:0007669"/>
    <property type="project" value="TreeGrafter"/>
</dbReference>
<protein>
    <submittedName>
        <fullName evidence="8">Trafficking kinesin-binding protein 1-like protein</fullName>
    </submittedName>
</protein>
<dbReference type="SMART" id="SM01424">
    <property type="entry name" value="HAP1_N"/>
    <property type="match status" value="1"/>
</dbReference>
<evidence type="ECO:0000259" key="7">
    <source>
        <dbReference type="SMART" id="SM01424"/>
    </source>
</evidence>
<dbReference type="GO" id="GO:0006605">
    <property type="term" value="P:protein targeting"/>
    <property type="evidence" value="ECO:0007669"/>
    <property type="project" value="TreeGrafter"/>
</dbReference>
<feature type="coiled-coil region" evidence="5">
    <location>
        <begin position="266"/>
        <end position="300"/>
    </location>
</feature>
<dbReference type="Pfam" id="PF12448">
    <property type="entry name" value="Milton"/>
    <property type="match status" value="1"/>
</dbReference>
<comment type="caution">
    <text evidence="8">The sequence shown here is derived from an EMBL/GenBank/DDBJ whole genome shotgun (WGS) entry which is preliminary data.</text>
</comment>
<feature type="region of interest" description="Disordered" evidence="6">
    <location>
        <begin position="374"/>
        <end position="395"/>
    </location>
</feature>
<dbReference type="GO" id="GO:0047496">
    <property type="term" value="P:vesicle transport along microtubule"/>
    <property type="evidence" value="ECO:0007669"/>
    <property type="project" value="TreeGrafter"/>
</dbReference>
<dbReference type="GO" id="GO:0031410">
    <property type="term" value="C:cytoplasmic vesicle"/>
    <property type="evidence" value="ECO:0007669"/>
    <property type="project" value="TreeGrafter"/>
</dbReference>
<organism evidence="8 9">
    <name type="scientific">Leptotrombidium deliense</name>
    <dbReference type="NCBI Taxonomy" id="299467"/>
    <lineage>
        <taxon>Eukaryota</taxon>
        <taxon>Metazoa</taxon>
        <taxon>Ecdysozoa</taxon>
        <taxon>Arthropoda</taxon>
        <taxon>Chelicerata</taxon>
        <taxon>Arachnida</taxon>
        <taxon>Acari</taxon>
        <taxon>Acariformes</taxon>
        <taxon>Trombidiformes</taxon>
        <taxon>Prostigmata</taxon>
        <taxon>Anystina</taxon>
        <taxon>Parasitengona</taxon>
        <taxon>Trombiculoidea</taxon>
        <taxon>Trombiculidae</taxon>
        <taxon>Leptotrombidium</taxon>
    </lineage>
</organism>
<evidence type="ECO:0000256" key="3">
    <source>
        <dbReference type="ARBA" id="ARBA00023054"/>
    </source>
</evidence>
<comment type="similarity">
    <text evidence="2">Belongs to the milton family.</text>
</comment>
<evidence type="ECO:0000256" key="2">
    <source>
        <dbReference type="ARBA" id="ARBA00007007"/>
    </source>
</evidence>
<evidence type="ECO:0000256" key="5">
    <source>
        <dbReference type="SAM" id="Coils"/>
    </source>
</evidence>
<evidence type="ECO:0000256" key="6">
    <source>
        <dbReference type="SAM" id="MobiDB-lite"/>
    </source>
</evidence>
<keyword evidence="9" id="KW-1185">Reference proteome</keyword>
<keyword evidence="3 5" id="KW-0175">Coiled coil</keyword>
<dbReference type="Proteomes" id="UP000288716">
    <property type="component" value="Unassembled WGS sequence"/>
</dbReference>
<gene>
    <name evidence="8" type="ORF">B4U80_01614</name>
</gene>
<keyword evidence="4" id="KW-0496">Mitochondrion</keyword>
<evidence type="ECO:0000256" key="1">
    <source>
        <dbReference type="ARBA" id="ARBA00004173"/>
    </source>
</evidence>
<dbReference type="Pfam" id="PF04849">
    <property type="entry name" value="HAP1_N"/>
    <property type="match status" value="2"/>
</dbReference>
<dbReference type="InterPro" id="IPR022154">
    <property type="entry name" value="TRAK1/2_C"/>
</dbReference>
<dbReference type="GO" id="GO:0005739">
    <property type="term" value="C:mitochondrion"/>
    <property type="evidence" value="ECO:0007669"/>
    <property type="project" value="UniProtKB-SubCell"/>
</dbReference>
<proteinExistence type="inferred from homology"/>
<feature type="domain" description="HAP1 N-terminal" evidence="7">
    <location>
        <begin position="18"/>
        <end position="342"/>
    </location>
</feature>
<dbReference type="PANTHER" id="PTHR15751">
    <property type="entry name" value="TRAFFICKING KINESIN-BINDING PROTEIN"/>
    <property type="match status" value="1"/>
</dbReference>
<dbReference type="InterPro" id="IPR051946">
    <property type="entry name" value="Intracell_Traff-Reg"/>
</dbReference>
<name>A0A443SRM5_9ACAR</name>
<accession>A0A443SRM5</accession>
<dbReference type="OrthoDB" id="10067624at2759"/>
<dbReference type="EMBL" id="NCKV01000637">
    <property type="protein sequence ID" value="RWS30115.1"/>
    <property type="molecule type" value="Genomic_DNA"/>
</dbReference>
<evidence type="ECO:0000313" key="9">
    <source>
        <dbReference type="Proteomes" id="UP000288716"/>
    </source>
</evidence>
<dbReference type="STRING" id="299467.A0A443SRM5"/>
<dbReference type="AlphaFoldDB" id="A0A443SRM5"/>
<dbReference type="PANTHER" id="PTHR15751:SF12">
    <property type="entry name" value="TRAFFICKING KINESIN-BINDING PROTEIN MILT"/>
    <property type="match status" value="1"/>
</dbReference>
<comment type="subcellular location">
    <subcellularLocation>
        <location evidence="1">Mitochondrion</location>
    </subcellularLocation>
</comment>
<feature type="coiled-coil region" evidence="5">
    <location>
        <begin position="86"/>
        <end position="141"/>
    </location>
</feature>
<dbReference type="GO" id="GO:0017022">
    <property type="term" value="F:myosin binding"/>
    <property type="evidence" value="ECO:0007669"/>
    <property type="project" value="TreeGrafter"/>
</dbReference>
<evidence type="ECO:0000256" key="4">
    <source>
        <dbReference type="ARBA" id="ARBA00023128"/>
    </source>
</evidence>
<dbReference type="VEuPathDB" id="VectorBase:LDEU001927"/>
<feature type="non-terminal residue" evidence="8">
    <location>
        <position position="1"/>
    </location>
</feature>
<dbReference type="InterPro" id="IPR006933">
    <property type="entry name" value="HAP1_N"/>
</dbReference>
<reference evidence="8 9" key="1">
    <citation type="journal article" date="2018" name="Gigascience">
        <title>Genomes of trombidid mites reveal novel predicted allergens and laterally-transferred genes associated with secondary metabolism.</title>
        <authorList>
            <person name="Dong X."/>
            <person name="Chaisiri K."/>
            <person name="Xia D."/>
            <person name="Armstrong S.D."/>
            <person name="Fang Y."/>
            <person name="Donnelly M.J."/>
            <person name="Kadowaki T."/>
            <person name="McGarry J.W."/>
            <person name="Darby A.C."/>
            <person name="Makepeace B.L."/>
        </authorList>
    </citation>
    <scope>NUCLEOTIDE SEQUENCE [LARGE SCALE GENOMIC DNA]</scope>
    <source>
        <strain evidence="8">UoL-UT</strain>
    </source>
</reference>